<feature type="region of interest" description="Disordered" evidence="2">
    <location>
        <begin position="720"/>
        <end position="811"/>
    </location>
</feature>
<evidence type="ECO:0000256" key="2">
    <source>
        <dbReference type="SAM" id="MobiDB-lite"/>
    </source>
</evidence>
<feature type="compositionally biased region" description="Low complexity" evidence="2">
    <location>
        <begin position="593"/>
        <end position="606"/>
    </location>
</feature>
<feature type="coiled-coil region" evidence="1">
    <location>
        <begin position="814"/>
        <end position="852"/>
    </location>
</feature>
<feature type="compositionally biased region" description="Gly residues" evidence="2">
    <location>
        <begin position="498"/>
        <end position="508"/>
    </location>
</feature>
<evidence type="ECO:0000256" key="1">
    <source>
        <dbReference type="SAM" id="Coils"/>
    </source>
</evidence>
<feature type="compositionally biased region" description="Polar residues" evidence="2">
    <location>
        <begin position="467"/>
        <end position="476"/>
    </location>
</feature>
<feature type="compositionally biased region" description="Low complexity" evidence="2">
    <location>
        <begin position="773"/>
        <end position="788"/>
    </location>
</feature>
<dbReference type="EMBL" id="CAJMWX010001038">
    <property type="protein sequence ID" value="CAE6449336.1"/>
    <property type="molecule type" value="Genomic_DNA"/>
</dbReference>
<keyword evidence="1" id="KW-0175">Coiled coil</keyword>
<sequence length="881" mass="93753">MTRMGQDDHVRGLLNTRSARSGVPAAFSPTPTADAFSLVSPRPGLYTSPRFTDRSDSPSCYSRSQMSLDDSCSDISDDHPIAYRSRYNPRDDKYSSYVDPMRDSSEDERTDSHSDAQASGSNDTLSDAGMLRAVESDTSVSTALSAETTTDPRLSYLGPKTRMISKAPWEEDGGADEEAVSDTEAADTLSMFAGKFKGKGRSRSRTLTQCKAEMERFLGGGWGRTSSDTRPSMDSSKRSIDSYVQTPLSPRHGSFSDAIRGVGARTPSLFSASSATSSGTQSAIRPRGGSSGAALQINAYHLDSRGSSPVSSSPTTPNFVHPYANLELLSAGACRDGEASPSRSNSSATLTASTVSSYVTPSSTSSSATLPEQHEQPSSSKKEKHRPPHIAVVPLNRPGPYVNSAKSPSALSISFVPLSPTSMSSTSAPQEDPSPGMRVFPGSPAYNLISLEQAQQNQIRARERSRSITSNTSHNPISPHPKEIVHKKSKPVLGPVGGGFSSTIGGGSPSPRNAEDARVRTVSAGSAPRGRPRGYTATSIASQSTTSVNIVPGAGIENIPEPRSTGQTGTPMETVPPRQLKGKRSGFLKFFKNGSSPGNPNISSPITPMHISHNGVELPPVPKVPAQYQMPKASSPSELGGRRELPPVVVSPAHGRAQSLERSQSVSDESHTSIGDHQGHRFQQQRSNTEPLNSLEDEAGPRDASFGSLKLRPVSSVFKGMPEDYLTGSPKVAHSRGSDDSRNGDSSGFEDSNVLSPATPYFPQSARSCKTHVSTASSGSDAFSSSVDPRTPSSLGFPAGVPRSSTESQSASVIASLREQIESLRETSRRQISDLENQVQSLRAELDAAKCDRCAHNERRPEMIMHRPRAPTTSSYRSVLG</sequence>
<feature type="compositionally biased region" description="Polar residues" evidence="2">
    <location>
        <begin position="660"/>
        <end position="692"/>
    </location>
</feature>
<feature type="compositionally biased region" description="Low complexity" evidence="2">
    <location>
        <begin position="270"/>
        <end position="283"/>
    </location>
</feature>
<organism evidence="3 4">
    <name type="scientific">Rhizoctonia solani</name>
    <dbReference type="NCBI Taxonomy" id="456999"/>
    <lineage>
        <taxon>Eukaryota</taxon>
        <taxon>Fungi</taxon>
        <taxon>Dikarya</taxon>
        <taxon>Basidiomycota</taxon>
        <taxon>Agaricomycotina</taxon>
        <taxon>Agaricomycetes</taxon>
        <taxon>Cantharellales</taxon>
        <taxon>Ceratobasidiaceae</taxon>
        <taxon>Rhizoctonia</taxon>
    </lineage>
</organism>
<feature type="region of interest" description="Disordered" evidence="2">
    <location>
        <begin position="552"/>
        <end position="579"/>
    </location>
</feature>
<dbReference type="AlphaFoldDB" id="A0A8H3B7U7"/>
<feature type="region of interest" description="Disordered" evidence="2">
    <location>
        <begin position="358"/>
        <end position="403"/>
    </location>
</feature>
<feature type="compositionally biased region" description="Polar residues" evidence="2">
    <location>
        <begin position="115"/>
        <end position="125"/>
    </location>
</feature>
<feature type="region of interest" description="Disordered" evidence="2">
    <location>
        <begin position="270"/>
        <end position="291"/>
    </location>
</feature>
<protein>
    <submittedName>
        <fullName evidence="3">Uncharacterized protein</fullName>
    </submittedName>
</protein>
<accession>A0A8H3B7U7</accession>
<feature type="region of interest" description="Disordered" evidence="2">
    <location>
        <begin position="1"/>
        <end position="127"/>
    </location>
</feature>
<evidence type="ECO:0000313" key="3">
    <source>
        <dbReference type="EMBL" id="CAE6449336.1"/>
    </source>
</evidence>
<proteinExistence type="predicted"/>
<feature type="region of interest" description="Disordered" evidence="2">
    <location>
        <begin position="462"/>
        <end position="483"/>
    </location>
</feature>
<gene>
    <name evidence="3" type="ORF">RDB_LOCUS65967</name>
</gene>
<name>A0A8H3B7U7_9AGAM</name>
<comment type="caution">
    <text evidence="3">The sequence shown here is derived from an EMBL/GenBank/DDBJ whole genome shotgun (WGS) entry which is preliminary data.</text>
</comment>
<feature type="compositionally biased region" description="Basic and acidic residues" evidence="2">
    <location>
        <begin position="88"/>
        <end position="104"/>
    </location>
</feature>
<feature type="region of interest" description="Disordered" evidence="2">
    <location>
        <begin position="498"/>
        <end position="536"/>
    </location>
</feature>
<feature type="compositionally biased region" description="Polar residues" evidence="2">
    <location>
        <begin position="57"/>
        <end position="66"/>
    </location>
</feature>
<feature type="compositionally biased region" description="Low complexity" evidence="2">
    <location>
        <begin position="358"/>
        <end position="369"/>
    </location>
</feature>
<feature type="region of interest" description="Disordered" evidence="2">
    <location>
        <begin position="219"/>
        <end position="254"/>
    </location>
</feature>
<feature type="region of interest" description="Disordered" evidence="2">
    <location>
        <begin position="593"/>
        <end position="708"/>
    </location>
</feature>
<feature type="compositionally biased region" description="Polar residues" evidence="2">
    <location>
        <begin position="224"/>
        <end position="234"/>
    </location>
</feature>
<evidence type="ECO:0000313" key="4">
    <source>
        <dbReference type="Proteomes" id="UP000663888"/>
    </source>
</evidence>
<reference evidence="3" key="1">
    <citation type="submission" date="2021-01" db="EMBL/GenBank/DDBJ databases">
        <authorList>
            <person name="Kaushik A."/>
        </authorList>
    </citation>
    <scope>NUCLEOTIDE SEQUENCE</scope>
    <source>
        <strain evidence="3">AG4-R118</strain>
    </source>
</reference>
<feature type="compositionally biased region" description="Basic and acidic residues" evidence="2">
    <location>
        <begin position="1"/>
        <end position="11"/>
    </location>
</feature>
<dbReference type="Proteomes" id="UP000663888">
    <property type="component" value="Unassembled WGS sequence"/>
</dbReference>